<organism evidence="6 7">
    <name type="scientific">Glutamicibacter ectropisis</name>
    <dbReference type="NCBI Taxonomy" id="3046593"/>
    <lineage>
        <taxon>Bacteria</taxon>
        <taxon>Bacillati</taxon>
        <taxon>Actinomycetota</taxon>
        <taxon>Actinomycetes</taxon>
        <taxon>Micrococcales</taxon>
        <taxon>Micrococcaceae</taxon>
        <taxon>Glutamicibacter</taxon>
    </lineage>
</organism>
<evidence type="ECO:0000256" key="3">
    <source>
        <dbReference type="ARBA" id="ARBA00023163"/>
    </source>
</evidence>
<dbReference type="Proteomes" id="UP001486888">
    <property type="component" value="Chromosome"/>
</dbReference>
<dbReference type="Pfam" id="PF02909">
    <property type="entry name" value="TetR_C_1"/>
    <property type="match status" value="1"/>
</dbReference>
<dbReference type="RefSeq" id="WP_334122822.1">
    <property type="nucleotide sequence ID" value="NZ_CP125942.1"/>
</dbReference>
<dbReference type="GO" id="GO:0003677">
    <property type="term" value="F:DNA binding"/>
    <property type="evidence" value="ECO:0007669"/>
    <property type="project" value="UniProtKB-UniRule"/>
</dbReference>
<reference evidence="6 7" key="1">
    <citation type="submission" date="2023-05" db="EMBL/GenBank/DDBJ databases">
        <title>Glutamicibacter sp. B1, complete genome.</title>
        <authorList>
            <person name="Long Y.H."/>
            <person name="Fang T."/>
            <person name="Li X.Y."/>
        </authorList>
    </citation>
    <scope>NUCLEOTIDE SEQUENCE [LARGE SCALE GENOMIC DNA]</scope>
    <source>
        <strain evidence="6 7">B1</strain>
    </source>
</reference>
<dbReference type="PROSITE" id="PS00354">
    <property type="entry name" value="HMGI_Y"/>
    <property type="match status" value="1"/>
</dbReference>
<dbReference type="SUPFAM" id="SSF48498">
    <property type="entry name" value="Tetracyclin repressor-like, C-terminal domain"/>
    <property type="match status" value="1"/>
</dbReference>
<keyword evidence="7" id="KW-1185">Reference proteome</keyword>
<dbReference type="Pfam" id="PF00440">
    <property type="entry name" value="TetR_N"/>
    <property type="match status" value="1"/>
</dbReference>
<dbReference type="EMBL" id="CP125942">
    <property type="protein sequence ID" value="XAO47143.1"/>
    <property type="molecule type" value="Genomic_DNA"/>
</dbReference>
<dbReference type="Gene3D" id="1.10.10.60">
    <property type="entry name" value="Homeodomain-like"/>
    <property type="match status" value="1"/>
</dbReference>
<evidence type="ECO:0000313" key="6">
    <source>
        <dbReference type="EMBL" id="XAO47143.1"/>
    </source>
</evidence>
<dbReference type="Gene3D" id="1.10.357.10">
    <property type="entry name" value="Tetracycline Repressor, domain 2"/>
    <property type="match status" value="1"/>
</dbReference>
<feature type="domain" description="HTH tetR-type" evidence="5">
    <location>
        <begin position="24"/>
        <end position="84"/>
    </location>
</feature>
<dbReference type="InterPro" id="IPR004111">
    <property type="entry name" value="Repressor_TetR_C"/>
</dbReference>
<dbReference type="InterPro" id="IPR036271">
    <property type="entry name" value="Tet_transcr_reg_TetR-rel_C_sf"/>
</dbReference>
<dbReference type="InterPro" id="IPR009057">
    <property type="entry name" value="Homeodomain-like_sf"/>
</dbReference>
<dbReference type="AlphaFoldDB" id="A0AAU6WG54"/>
<dbReference type="GO" id="GO:0045892">
    <property type="term" value="P:negative regulation of DNA-templated transcription"/>
    <property type="evidence" value="ECO:0007669"/>
    <property type="project" value="InterPro"/>
</dbReference>
<keyword evidence="2 4" id="KW-0238">DNA-binding</keyword>
<evidence type="ECO:0000256" key="4">
    <source>
        <dbReference type="PROSITE-ProRule" id="PRU00335"/>
    </source>
</evidence>
<sequence>METTPAPTAKRGRGRPRKDSEFISLSKELLGQKALEIAGTEGYSALTMHRLASELGVTPRALYNYVADRGEVINLAMQQFMSLSPTLDFDAEHWKDGVRDAYLATRAAYRSYPRASLLSMDEKVHAVPGPRRTELVERLLKFYVETGLTLKQATSMTRALERDVLGFVLHVDYFYDRRTSDSDYVLNHPVPKPWLDDYPEIPAPYAREALELPEQNSDELFDEVIELRVLAIERLLERNSETSVAED</sequence>
<dbReference type="InterPro" id="IPR000637">
    <property type="entry name" value="HMGI/Y_DNA-bd_CS"/>
</dbReference>
<evidence type="ECO:0000313" key="7">
    <source>
        <dbReference type="Proteomes" id="UP001486888"/>
    </source>
</evidence>
<keyword evidence="1" id="KW-0805">Transcription regulation</keyword>
<keyword evidence="3" id="KW-0804">Transcription</keyword>
<dbReference type="InterPro" id="IPR001647">
    <property type="entry name" value="HTH_TetR"/>
</dbReference>
<evidence type="ECO:0000259" key="5">
    <source>
        <dbReference type="PROSITE" id="PS50977"/>
    </source>
</evidence>
<name>A0AAU6WG54_9MICC</name>
<proteinExistence type="predicted"/>
<dbReference type="SUPFAM" id="SSF46689">
    <property type="entry name" value="Homeodomain-like"/>
    <property type="match status" value="1"/>
</dbReference>
<feature type="DNA-binding region" description="H-T-H motif" evidence="4">
    <location>
        <begin position="47"/>
        <end position="66"/>
    </location>
</feature>
<evidence type="ECO:0000256" key="2">
    <source>
        <dbReference type="ARBA" id="ARBA00023125"/>
    </source>
</evidence>
<gene>
    <name evidence="6" type="ORF">QMQ05_06370</name>
</gene>
<evidence type="ECO:0000256" key="1">
    <source>
        <dbReference type="ARBA" id="ARBA00023015"/>
    </source>
</evidence>
<accession>A0AAU6WG54</accession>
<protein>
    <submittedName>
        <fullName evidence="6">TetR/AcrR family transcriptional regulator C-terminal domain-containing protein</fullName>
    </submittedName>
</protein>
<dbReference type="KEGG" id="gey:QMQ05_06370"/>
<dbReference type="PROSITE" id="PS50977">
    <property type="entry name" value="HTH_TETR_2"/>
    <property type="match status" value="1"/>
</dbReference>